<evidence type="ECO:0000313" key="12">
    <source>
        <dbReference type="EMBL" id="RCL37133.1"/>
    </source>
</evidence>
<dbReference type="EMBL" id="QOPC01000030">
    <property type="protein sequence ID" value="RCL37133.1"/>
    <property type="molecule type" value="Genomic_DNA"/>
</dbReference>
<dbReference type="PANTHER" id="PTHR10993:SF7">
    <property type="entry name" value="LIPOYLTRANSFERASE 2, MITOCHONDRIAL-RELATED"/>
    <property type="match status" value="1"/>
</dbReference>
<evidence type="ECO:0000259" key="11">
    <source>
        <dbReference type="PROSITE" id="PS51733"/>
    </source>
</evidence>
<dbReference type="GO" id="GO:0009249">
    <property type="term" value="P:protein lipoylation"/>
    <property type="evidence" value="ECO:0007669"/>
    <property type="project" value="InterPro"/>
</dbReference>
<dbReference type="InterPro" id="IPR004143">
    <property type="entry name" value="BPL_LPL_catalytic"/>
</dbReference>
<dbReference type="Gene3D" id="3.30.930.10">
    <property type="entry name" value="Bira Bifunctional Protein, Domain 2"/>
    <property type="match status" value="1"/>
</dbReference>
<feature type="active site" description="Acyl-thioester intermediate" evidence="6 8">
    <location>
        <position position="175"/>
    </location>
</feature>
<dbReference type="CDD" id="cd16444">
    <property type="entry name" value="LipB"/>
    <property type="match status" value="1"/>
</dbReference>
<feature type="domain" description="BPL/LPL catalytic" evidence="11">
    <location>
        <begin position="38"/>
        <end position="210"/>
    </location>
</feature>
<dbReference type="PROSITE" id="PS01313">
    <property type="entry name" value="LIPB"/>
    <property type="match status" value="1"/>
</dbReference>
<dbReference type="Pfam" id="PF21948">
    <property type="entry name" value="LplA-B_cat"/>
    <property type="match status" value="1"/>
</dbReference>
<evidence type="ECO:0000256" key="8">
    <source>
        <dbReference type="PIRSR" id="PIRSR016262-1"/>
    </source>
</evidence>
<dbReference type="GO" id="GO:0033819">
    <property type="term" value="F:lipoyl(octanoyl) transferase activity"/>
    <property type="evidence" value="ECO:0007669"/>
    <property type="project" value="UniProtKB-EC"/>
</dbReference>
<dbReference type="InterPro" id="IPR045864">
    <property type="entry name" value="aa-tRNA-synth_II/BPL/LPL"/>
</dbReference>
<dbReference type="GO" id="GO:0005737">
    <property type="term" value="C:cytoplasm"/>
    <property type="evidence" value="ECO:0007669"/>
    <property type="project" value="UniProtKB-SubCell"/>
</dbReference>
<comment type="pathway">
    <text evidence="1 6 7">Protein modification; protein lipoylation via endogenous pathway; protein N(6)-(lipoyl)lysine from octanoyl-[acyl-carrier-protein]: step 1/2.</text>
</comment>
<evidence type="ECO:0000256" key="10">
    <source>
        <dbReference type="PIRSR" id="PIRSR016262-3"/>
    </source>
</evidence>
<feature type="site" description="Lowers pKa of active site Cys" evidence="6 10">
    <location>
        <position position="141"/>
    </location>
</feature>
<dbReference type="EC" id="2.3.1.181" evidence="6 7"/>
<comment type="similarity">
    <text evidence="6 7">Belongs to the LipB family.</text>
</comment>
<dbReference type="AlphaFoldDB" id="A0A368BIJ6"/>
<comment type="caution">
    <text evidence="12">The sequence shown here is derived from an EMBL/GenBank/DDBJ whole genome shotgun (WGS) entry which is preliminary data.</text>
</comment>
<evidence type="ECO:0000256" key="5">
    <source>
        <dbReference type="ARBA" id="ARBA00024732"/>
    </source>
</evidence>
<dbReference type="FunFam" id="3.30.930.10:FF:000020">
    <property type="entry name" value="Octanoyltransferase"/>
    <property type="match status" value="1"/>
</dbReference>
<keyword evidence="2 6" id="KW-0963">Cytoplasm</keyword>
<proteinExistence type="inferred from homology"/>
<dbReference type="NCBIfam" id="TIGR00214">
    <property type="entry name" value="lipB"/>
    <property type="match status" value="1"/>
</dbReference>
<dbReference type="SUPFAM" id="SSF55681">
    <property type="entry name" value="Class II aaRS and biotin synthetases"/>
    <property type="match status" value="1"/>
</dbReference>
<reference evidence="12 13" key="1">
    <citation type="journal article" date="2018" name="Microbiome">
        <title>Fine metagenomic profile of the Mediterranean stratified and mixed water columns revealed by assembly and recruitment.</title>
        <authorList>
            <person name="Haro-Moreno J.M."/>
            <person name="Lopez-Perez M."/>
            <person name="De La Torre J.R."/>
            <person name="Picazo A."/>
            <person name="Camacho A."/>
            <person name="Rodriguez-Valera F."/>
        </authorList>
    </citation>
    <scope>NUCLEOTIDE SEQUENCE [LARGE SCALE GENOMIC DNA]</scope>
    <source>
        <strain evidence="12">MED-G84</strain>
    </source>
</reference>
<comment type="function">
    <text evidence="5 6 7">Catalyzes the transfer of endogenously produced octanoic acid from octanoyl-acyl-carrier-protein onto the lipoyl domains of lipoate-dependent enzymes. Lipoyl-ACP can also act as a substrate although octanoyl-ACP is likely to be the physiological substrate.</text>
</comment>
<dbReference type="PROSITE" id="PS51733">
    <property type="entry name" value="BPL_LPL_CATALYTIC"/>
    <property type="match status" value="1"/>
</dbReference>
<dbReference type="HAMAP" id="MF_00013">
    <property type="entry name" value="LipB"/>
    <property type="match status" value="1"/>
</dbReference>
<dbReference type="InterPro" id="IPR000544">
    <property type="entry name" value="Octanoyltransferase"/>
</dbReference>
<feature type="binding site" evidence="6 9">
    <location>
        <begin position="77"/>
        <end position="84"/>
    </location>
    <ligand>
        <name>substrate</name>
    </ligand>
</feature>
<evidence type="ECO:0000313" key="13">
    <source>
        <dbReference type="Proteomes" id="UP000253032"/>
    </source>
</evidence>
<dbReference type="PIRSF" id="PIRSF016262">
    <property type="entry name" value="LPLase"/>
    <property type="match status" value="1"/>
</dbReference>
<evidence type="ECO:0000256" key="2">
    <source>
        <dbReference type="ARBA" id="ARBA00022490"/>
    </source>
</evidence>
<accession>A0A368BIJ6</accession>
<evidence type="ECO:0000256" key="7">
    <source>
        <dbReference type="PIRNR" id="PIRNR016262"/>
    </source>
</evidence>
<evidence type="ECO:0000256" key="1">
    <source>
        <dbReference type="ARBA" id="ARBA00004821"/>
    </source>
</evidence>
<dbReference type="PANTHER" id="PTHR10993">
    <property type="entry name" value="OCTANOYLTRANSFERASE"/>
    <property type="match status" value="1"/>
</dbReference>
<comment type="subcellular location">
    <subcellularLocation>
        <location evidence="6">Cytoplasm</location>
    </subcellularLocation>
</comment>
<feature type="binding site" evidence="6 9">
    <location>
        <begin position="144"/>
        <end position="146"/>
    </location>
    <ligand>
        <name>substrate</name>
    </ligand>
</feature>
<gene>
    <name evidence="6" type="primary">lipB</name>
    <name evidence="12" type="ORF">DBW98_04345</name>
</gene>
<protein>
    <recommendedName>
        <fullName evidence="6 7">Octanoyltransferase</fullName>
        <ecNumber evidence="6 7">2.3.1.181</ecNumber>
    </recommendedName>
    <alternativeName>
        <fullName evidence="6">Lipoate-protein ligase B</fullName>
    </alternativeName>
    <alternativeName>
        <fullName evidence="6">Lipoyl/octanoyl transferase</fullName>
    </alternativeName>
    <alternativeName>
        <fullName evidence="6">Octanoyl-[acyl-carrier-protein]-protein N-octanoyltransferase</fullName>
    </alternativeName>
</protein>
<name>A0A368BIJ6_9GAMM</name>
<dbReference type="NCBIfam" id="NF010922">
    <property type="entry name" value="PRK14342.1"/>
    <property type="match status" value="1"/>
</dbReference>
<sequence length="210" mass="23036">MLLLKHAPTVTINPEFIDLGSQAYEDTYGRMRSLVQAKSLNDQIWLLEHSPVFTLGTAADPSHVLNPGSIPVIQTDRGGEVTFHGPGQLVIYFLLNIQLKTMGPKTLVSNLQSLIQNILNTYGIESSFIEGAPGVYVEDKKIASIGLRISKGKSYHGLSINIDMDLKPFSLINPCGYEGLEVTQISDFDSNVTLEDVKSVAIKEIQTIFS</sequence>
<evidence type="ECO:0000256" key="4">
    <source>
        <dbReference type="ARBA" id="ARBA00023315"/>
    </source>
</evidence>
<keyword evidence="3 6" id="KW-0808">Transferase</keyword>
<keyword evidence="4 6" id="KW-0012">Acyltransferase</keyword>
<comment type="miscellaneous">
    <text evidence="6">In the reaction, the free carboxyl group of octanoic acid is attached via an amide linkage to the epsilon-amino group of a specific lysine residue of lipoyl domains of lipoate-dependent enzymes.</text>
</comment>
<evidence type="ECO:0000256" key="9">
    <source>
        <dbReference type="PIRSR" id="PIRSR016262-2"/>
    </source>
</evidence>
<feature type="binding site" evidence="6 9">
    <location>
        <begin position="157"/>
        <end position="159"/>
    </location>
    <ligand>
        <name>substrate</name>
    </ligand>
</feature>
<organism evidence="12 13">
    <name type="scientific">SAR86 cluster bacterium</name>
    <dbReference type="NCBI Taxonomy" id="2030880"/>
    <lineage>
        <taxon>Bacteria</taxon>
        <taxon>Pseudomonadati</taxon>
        <taxon>Pseudomonadota</taxon>
        <taxon>Gammaproteobacteria</taxon>
        <taxon>SAR86 cluster</taxon>
    </lineage>
</organism>
<comment type="catalytic activity">
    <reaction evidence="6 7">
        <text>octanoyl-[ACP] + L-lysyl-[protein] = N(6)-octanoyl-L-lysyl-[protein] + holo-[ACP] + H(+)</text>
        <dbReference type="Rhea" id="RHEA:17665"/>
        <dbReference type="Rhea" id="RHEA-COMP:9636"/>
        <dbReference type="Rhea" id="RHEA-COMP:9685"/>
        <dbReference type="Rhea" id="RHEA-COMP:9752"/>
        <dbReference type="Rhea" id="RHEA-COMP:9928"/>
        <dbReference type="ChEBI" id="CHEBI:15378"/>
        <dbReference type="ChEBI" id="CHEBI:29969"/>
        <dbReference type="ChEBI" id="CHEBI:64479"/>
        <dbReference type="ChEBI" id="CHEBI:78463"/>
        <dbReference type="ChEBI" id="CHEBI:78809"/>
        <dbReference type="EC" id="2.3.1.181"/>
    </reaction>
</comment>
<dbReference type="UniPathway" id="UPA00538">
    <property type="reaction ID" value="UER00592"/>
</dbReference>
<evidence type="ECO:0000256" key="6">
    <source>
        <dbReference type="HAMAP-Rule" id="MF_00013"/>
    </source>
</evidence>
<dbReference type="InterPro" id="IPR020605">
    <property type="entry name" value="Octanoyltransferase_CS"/>
</dbReference>
<evidence type="ECO:0000256" key="3">
    <source>
        <dbReference type="ARBA" id="ARBA00022679"/>
    </source>
</evidence>
<dbReference type="Proteomes" id="UP000253032">
    <property type="component" value="Unassembled WGS sequence"/>
</dbReference>